<dbReference type="AlphaFoldDB" id="A0RVG7"/>
<keyword evidence="3" id="KW-1185">Reference proteome</keyword>
<feature type="compositionally biased region" description="Gly residues" evidence="1">
    <location>
        <begin position="16"/>
        <end position="27"/>
    </location>
</feature>
<feature type="compositionally biased region" description="Basic residues" evidence="1">
    <location>
        <begin position="212"/>
        <end position="221"/>
    </location>
</feature>
<name>A0RVG7_CENSY</name>
<gene>
    <name evidence="2" type="ordered locus">CENSYa_0701</name>
</gene>
<dbReference type="EnsemblBacteria" id="ABK77334">
    <property type="protein sequence ID" value="ABK77334"/>
    <property type="gene ID" value="CENSYa_0701"/>
</dbReference>
<evidence type="ECO:0000256" key="1">
    <source>
        <dbReference type="SAM" id="MobiDB-lite"/>
    </source>
</evidence>
<dbReference type="Proteomes" id="UP000000758">
    <property type="component" value="Chromosome"/>
</dbReference>
<feature type="region of interest" description="Disordered" evidence="1">
    <location>
        <begin position="1"/>
        <end position="60"/>
    </location>
</feature>
<protein>
    <submittedName>
        <fullName evidence="2">Uncharacterized protein</fullName>
    </submittedName>
</protein>
<dbReference type="HOGENOM" id="CLU_1100921_0_0_2"/>
<dbReference type="KEGG" id="csy:CENSYa_0701"/>
<dbReference type="STRING" id="414004.CENSYa_0701"/>
<reference evidence="2 3" key="1">
    <citation type="journal article" date="2006" name="Proc. Natl. Acad. Sci. U.S.A.">
        <title>Genomic analysis of the uncultivated marine crenarchaeote Cenarchaeum symbiosum.</title>
        <authorList>
            <person name="Hallam S.J."/>
            <person name="Konstantinidis K.T."/>
            <person name="Putnam N."/>
            <person name="Schleper C."/>
            <person name="Watanabe Y."/>
            <person name="Sugahara J."/>
            <person name="Preston C."/>
            <person name="de la Torre J."/>
            <person name="Richardson P.M."/>
            <person name="DeLong E.F."/>
        </authorList>
    </citation>
    <scope>NUCLEOTIDE SEQUENCE [LARGE SCALE GENOMIC DNA]</scope>
    <source>
        <strain evidence="3">A</strain>
    </source>
</reference>
<feature type="compositionally biased region" description="Basic and acidic residues" evidence="1">
    <location>
        <begin position="200"/>
        <end position="211"/>
    </location>
</feature>
<evidence type="ECO:0000313" key="3">
    <source>
        <dbReference type="Proteomes" id="UP000000758"/>
    </source>
</evidence>
<organism evidence="2 3">
    <name type="scientific">Cenarchaeum symbiosum (strain A)</name>
    <dbReference type="NCBI Taxonomy" id="414004"/>
    <lineage>
        <taxon>Archaea</taxon>
        <taxon>Nitrososphaerota</taxon>
        <taxon>Candidatus Cenarchaeales</taxon>
        <taxon>Candidatus Cenarchaeaceae</taxon>
        <taxon>Candidatus Cenarchaeum</taxon>
    </lineage>
</organism>
<feature type="region of interest" description="Disordered" evidence="1">
    <location>
        <begin position="118"/>
        <end position="221"/>
    </location>
</feature>
<accession>A0RVG7</accession>
<sequence length="252" mass="26329">MHTDGYSGPQGRTALSGGGPGRAGGPQGKLVRACSMHDNRYGRPAGRPHGPYKGGGGGSGEGARIHVICARFRRELAHISQRICEHGRCSPGRRHARKALVVYPGARRKARRGPVNISHTAGALPAGGRRTGGRAGCDNRILGPRRLSPGQDGAKKNSQRPPEGRGGDTPRGGGIALGCTKRRGGPRPGDGCPRLFLRQKVRDGKKRDHTGGRRCKRGRAGARWRPRRAGICCAAAGGIIPGARGAAQGVLS</sequence>
<dbReference type="EMBL" id="DP000238">
    <property type="protein sequence ID" value="ABK77334.1"/>
    <property type="molecule type" value="Genomic_DNA"/>
</dbReference>
<proteinExistence type="predicted"/>
<evidence type="ECO:0000313" key="2">
    <source>
        <dbReference type="EMBL" id="ABK77334.1"/>
    </source>
</evidence>